<organism evidence="3 4">
    <name type="scientific">Gordoniibacillus kamchatkensis</name>
    <dbReference type="NCBI Taxonomy" id="1590651"/>
    <lineage>
        <taxon>Bacteria</taxon>
        <taxon>Bacillati</taxon>
        <taxon>Bacillota</taxon>
        <taxon>Bacilli</taxon>
        <taxon>Bacillales</taxon>
        <taxon>Paenibacillaceae</taxon>
        <taxon>Gordoniibacillus</taxon>
    </lineage>
</organism>
<gene>
    <name evidence="3" type="ORF">SD70_04650</name>
</gene>
<evidence type="ECO:0000259" key="2">
    <source>
        <dbReference type="PROSITE" id="PS50943"/>
    </source>
</evidence>
<evidence type="ECO:0000256" key="1">
    <source>
        <dbReference type="ARBA" id="ARBA00023125"/>
    </source>
</evidence>
<proteinExistence type="predicted"/>
<dbReference type="RefSeq" id="WP_041046095.1">
    <property type="nucleotide sequence ID" value="NZ_JXAK01000005.1"/>
</dbReference>
<dbReference type="SMART" id="SM00530">
    <property type="entry name" value="HTH_XRE"/>
    <property type="match status" value="1"/>
</dbReference>
<name>A0ABR5ALH3_9BACL</name>
<evidence type="ECO:0000313" key="3">
    <source>
        <dbReference type="EMBL" id="KIL41897.1"/>
    </source>
</evidence>
<reference evidence="3 4" key="1">
    <citation type="submission" date="2014-12" db="EMBL/GenBank/DDBJ databases">
        <title>Draft genome sequence of Paenibacillus kamchatkensis strain B-2647.</title>
        <authorList>
            <person name="Karlyshev A.V."/>
            <person name="Kudryashova E.B."/>
        </authorList>
    </citation>
    <scope>NUCLEOTIDE SEQUENCE [LARGE SCALE GENOMIC DNA]</scope>
    <source>
        <strain evidence="3 4">VKM B-2647</strain>
    </source>
</reference>
<dbReference type="Proteomes" id="UP000031967">
    <property type="component" value="Unassembled WGS sequence"/>
</dbReference>
<comment type="caution">
    <text evidence="3">The sequence shown here is derived from an EMBL/GenBank/DDBJ whole genome shotgun (WGS) entry which is preliminary data.</text>
</comment>
<dbReference type="Gene3D" id="1.10.260.40">
    <property type="entry name" value="lambda repressor-like DNA-binding domains"/>
    <property type="match status" value="1"/>
</dbReference>
<dbReference type="InterPro" id="IPR010982">
    <property type="entry name" value="Lambda_DNA-bd_dom_sf"/>
</dbReference>
<evidence type="ECO:0000313" key="4">
    <source>
        <dbReference type="Proteomes" id="UP000031967"/>
    </source>
</evidence>
<dbReference type="PANTHER" id="PTHR46797:SF13">
    <property type="entry name" value="HTH-TYPE TRANSCRIPTIONAL REGULATOR SINR"/>
    <property type="match status" value="1"/>
</dbReference>
<dbReference type="InterPro" id="IPR001387">
    <property type="entry name" value="Cro/C1-type_HTH"/>
</dbReference>
<protein>
    <submittedName>
        <fullName evidence="3">Transcriptional regulator</fullName>
    </submittedName>
</protein>
<dbReference type="Pfam" id="PF01381">
    <property type="entry name" value="HTH_3"/>
    <property type="match status" value="1"/>
</dbReference>
<dbReference type="SUPFAM" id="SSF47406">
    <property type="entry name" value="SinR repressor dimerisation domain-like"/>
    <property type="match status" value="1"/>
</dbReference>
<sequence length="115" mass="13143">MLGKRVRELRMERGLTLSELAEAAGVAKSYLSTIERDIHSNPSVHLLDKIAAALDVSLNQLVRPDTPEPESGPPPAQEWYDLFRDALNSGISRKELKRMIEFRKWQVSRNENEEE</sequence>
<dbReference type="InterPro" id="IPR050807">
    <property type="entry name" value="TransReg_Diox_bact_type"/>
</dbReference>
<dbReference type="PROSITE" id="PS50943">
    <property type="entry name" value="HTH_CROC1"/>
    <property type="match status" value="1"/>
</dbReference>
<dbReference type="PANTHER" id="PTHR46797">
    <property type="entry name" value="HTH-TYPE TRANSCRIPTIONAL REGULATOR"/>
    <property type="match status" value="1"/>
</dbReference>
<accession>A0ABR5ALH3</accession>
<keyword evidence="1" id="KW-0238">DNA-binding</keyword>
<dbReference type="SUPFAM" id="SSF47413">
    <property type="entry name" value="lambda repressor-like DNA-binding domains"/>
    <property type="match status" value="1"/>
</dbReference>
<dbReference type="InterPro" id="IPR036281">
    <property type="entry name" value="SinR/SinI_dimer_dom_sf"/>
</dbReference>
<dbReference type="CDD" id="cd00093">
    <property type="entry name" value="HTH_XRE"/>
    <property type="match status" value="1"/>
</dbReference>
<keyword evidence="4" id="KW-1185">Reference proteome</keyword>
<dbReference type="EMBL" id="JXAK01000005">
    <property type="protein sequence ID" value="KIL41897.1"/>
    <property type="molecule type" value="Genomic_DNA"/>
</dbReference>
<feature type="domain" description="HTH cro/C1-type" evidence="2">
    <location>
        <begin position="6"/>
        <end position="61"/>
    </location>
</feature>